<keyword evidence="11" id="KW-1185">Reference proteome</keyword>
<dbReference type="Gene3D" id="3.40.50.11380">
    <property type="match status" value="1"/>
</dbReference>
<keyword evidence="5 10" id="KW-0808">Transferase</keyword>
<dbReference type="GO" id="GO:0016740">
    <property type="term" value="F:transferase activity"/>
    <property type="evidence" value="ECO:0007669"/>
    <property type="project" value="UniProtKB-KW"/>
</dbReference>
<evidence type="ECO:0000256" key="8">
    <source>
        <dbReference type="PROSITE-ProRule" id="PRU00339"/>
    </source>
</evidence>
<feature type="domain" description="O-GlcNAc transferase C-terminal" evidence="9">
    <location>
        <begin position="231"/>
        <end position="369"/>
    </location>
</feature>
<keyword evidence="6" id="KW-0677">Repeat</keyword>
<comment type="similarity">
    <text evidence="2">Belongs to the glycosyltransferase 41 family. O-GlcNAc transferase subfamily.</text>
</comment>
<dbReference type="RefSeq" id="WP_108223547.1">
    <property type="nucleotide sequence ID" value="NZ_PZZW01000012.1"/>
</dbReference>
<evidence type="ECO:0000256" key="5">
    <source>
        <dbReference type="ARBA" id="ARBA00022679"/>
    </source>
</evidence>
<organism evidence="10 11">
    <name type="scientific">Cereibacter johrii</name>
    <dbReference type="NCBI Taxonomy" id="445629"/>
    <lineage>
        <taxon>Bacteria</taxon>
        <taxon>Pseudomonadati</taxon>
        <taxon>Pseudomonadota</taxon>
        <taxon>Alphaproteobacteria</taxon>
        <taxon>Rhodobacterales</taxon>
        <taxon>Paracoccaceae</taxon>
        <taxon>Cereibacter</taxon>
    </lineage>
</organism>
<dbReference type="Proteomes" id="UP000240800">
    <property type="component" value="Unassembled WGS sequence"/>
</dbReference>
<dbReference type="SUPFAM" id="SSF48452">
    <property type="entry name" value="TPR-like"/>
    <property type="match status" value="1"/>
</dbReference>
<protein>
    <recommendedName>
        <fullName evidence="3">protein O-GlcNAc transferase</fullName>
        <ecNumber evidence="3">2.4.1.255</ecNumber>
    </recommendedName>
</protein>
<dbReference type="EMBL" id="PZZW01000012">
    <property type="protein sequence ID" value="PTM75307.1"/>
    <property type="molecule type" value="Genomic_DNA"/>
</dbReference>
<comment type="pathway">
    <text evidence="1">Protein modification; protein glycosylation.</text>
</comment>
<name>A0ABX5J291_9RHOB</name>
<feature type="domain" description="O-GlcNAc transferase C-terminal" evidence="9">
    <location>
        <begin position="396"/>
        <end position="577"/>
    </location>
</feature>
<dbReference type="PANTHER" id="PTHR44998:SF1">
    <property type="entry name" value="UDP-N-ACETYLGLUCOSAMINE--PEPTIDE N-ACETYLGLUCOSAMINYLTRANSFERASE 110 KDA SUBUNIT"/>
    <property type="match status" value="1"/>
</dbReference>
<evidence type="ECO:0000256" key="6">
    <source>
        <dbReference type="ARBA" id="ARBA00022737"/>
    </source>
</evidence>
<evidence type="ECO:0000259" key="9">
    <source>
        <dbReference type="Pfam" id="PF13844"/>
    </source>
</evidence>
<comment type="caution">
    <text evidence="10">The sequence shown here is derived from an EMBL/GenBank/DDBJ whole genome shotgun (WGS) entry which is preliminary data.</text>
</comment>
<evidence type="ECO:0000313" key="11">
    <source>
        <dbReference type="Proteomes" id="UP000240800"/>
    </source>
</evidence>
<feature type="repeat" description="TPR" evidence="8">
    <location>
        <begin position="120"/>
        <end position="153"/>
    </location>
</feature>
<accession>A0ABX5J291</accession>
<dbReference type="InterPro" id="IPR011990">
    <property type="entry name" value="TPR-like_helical_dom_sf"/>
</dbReference>
<proteinExistence type="inferred from homology"/>
<evidence type="ECO:0000256" key="3">
    <source>
        <dbReference type="ARBA" id="ARBA00011970"/>
    </source>
</evidence>
<keyword evidence="7 8" id="KW-0802">TPR repeat</keyword>
<dbReference type="InterPro" id="IPR019734">
    <property type="entry name" value="TPR_rpt"/>
</dbReference>
<dbReference type="EC" id="2.4.1.255" evidence="3"/>
<evidence type="ECO:0000256" key="1">
    <source>
        <dbReference type="ARBA" id="ARBA00004922"/>
    </source>
</evidence>
<dbReference type="SUPFAM" id="SSF53756">
    <property type="entry name" value="UDP-Glycosyltransferase/glycogen phosphorylase"/>
    <property type="match status" value="1"/>
</dbReference>
<evidence type="ECO:0000256" key="2">
    <source>
        <dbReference type="ARBA" id="ARBA00005386"/>
    </source>
</evidence>
<evidence type="ECO:0000256" key="4">
    <source>
        <dbReference type="ARBA" id="ARBA00022676"/>
    </source>
</evidence>
<dbReference type="Pfam" id="PF13844">
    <property type="entry name" value="Glyco_transf_41"/>
    <property type="match status" value="2"/>
</dbReference>
<keyword evidence="4" id="KW-0328">Glycosyltransferase</keyword>
<reference evidence="10 11" key="1">
    <citation type="submission" date="2018-04" db="EMBL/GenBank/DDBJ databases">
        <title>Genomic Encyclopedia of Type Strains, Phase III (KMG-III): the genomes of soil and plant-associated and newly described type strains.</title>
        <authorList>
            <person name="Whitman W."/>
        </authorList>
    </citation>
    <scope>NUCLEOTIDE SEQUENCE [LARGE SCALE GENOMIC DNA]</scope>
    <source>
        <strain evidence="10 11">JA192</strain>
    </source>
</reference>
<dbReference type="InterPro" id="IPR029489">
    <property type="entry name" value="OGT/SEC/SPY_C"/>
</dbReference>
<gene>
    <name evidence="10" type="ORF">C8J29_11297</name>
</gene>
<evidence type="ECO:0000313" key="10">
    <source>
        <dbReference type="EMBL" id="PTM75307.1"/>
    </source>
</evidence>
<dbReference type="PROSITE" id="PS50005">
    <property type="entry name" value="TPR"/>
    <property type="match status" value="1"/>
</dbReference>
<dbReference type="PANTHER" id="PTHR44998">
    <property type="match status" value="1"/>
</dbReference>
<dbReference type="Gene3D" id="1.25.40.10">
    <property type="entry name" value="Tetratricopeptide repeat domain"/>
    <property type="match status" value="2"/>
</dbReference>
<evidence type="ECO:0000256" key="7">
    <source>
        <dbReference type="ARBA" id="ARBA00022803"/>
    </source>
</evidence>
<sequence length="590" mass="63799">MTVQPAPILPIGSVSPLLTAEQLVALAEAAPAAAIEIYRRWLALHPERPDAWIAWFNLAVLLEAAGQPQGALGAAATALRQKPDLWQAALAAGQAAEAQGDRTQALAFLRQVLPPAEGRRQLHRQLGRMLEAEGRLAEAAEELRASLLIDPRQPEVVQHLVHARQKMAAWPPARLAVPGLTEAEAELQCGPLATLALHDDPVRQGEVAAAWIARHVPDPGVRLAPAGGYRHDRLRLGYLSSDFCRHAMSFLIAELLERHDRSRFEVVGYCASPEDGSPERARVLAALDRHVPIGALSDEAAARRIRADEIDLLIDLNGLTRGARPGILRWKPAPVQAAYLGYIGPVPLPELDWLICDRVTVPEAEAAHYRPAPLRLEGCYQANDGQRPLLPAVDRPGEGLPEAAFVFACASHFYKITEPLFAAWCRIVAAVPGSVLWLVEDTPEGQAALAGRWQAAGLDPHRLIFAPRVDPARYRARLALADLFLDTMPYNAGTIASDALRMGLPVLTLAGRTFSGRMAASLLTAVGLEDCIAPDLEAYVSRAVAIATDPAAAPALKGPALAERWSRTLGDCRDFTRRFEAALLSVARRA</sequence>
<dbReference type="Gene3D" id="3.40.50.2000">
    <property type="entry name" value="Glycogen Phosphorylase B"/>
    <property type="match status" value="1"/>
</dbReference>
<dbReference type="SMART" id="SM00028">
    <property type="entry name" value="TPR"/>
    <property type="match status" value="2"/>
</dbReference>